<proteinExistence type="predicted"/>
<geneLocation type="nucleomorph" evidence="1"/>
<sequence>MAISSEKYFWEKKTHVFFGKSNRKSLKFFNKKILITSIPNGFLKIIGKQNRKSFLKKKKYFLLALGNVIVYNKEELLINIKSIKFKIKKAQNILHENVINIIQDHKILIDAGTCVQFLKLSIF</sequence>
<reference evidence="1 2" key="1">
    <citation type="journal article" date="2011" name="Genome Biol. Evol.">
        <title>Complete nucleomorph genome sequence of the nonphotosynthetic alga Cryptomonas paramecium reveals a core nucleomorph gene set.</title>
        <authorList>
            <person name="Tanifuji G."/>
            <person name="Onodera N.T."/>
            <person name="Wheeler T.J."/>
            <person name="Dlutek M."/>
            <person name="Donaher N."/>
            <person name="Archibald J.M."/>
        </authorList>
    </citation>
    <scope>NUCLEOTIDE SEQUENCE [LARGE SCALE GENOMIC DNA]</scope>
    <source>
        <strain evidence="1 2">CCAP977/2A</strain>
    </source>
</reference>
<dbReference type="GeneID" id="10446919"/>
<dbReference type="EMBL" id="CP002172">
    <property type="protein sequence ID" value="AEA38663.1"/>
    <property type="molecule type" value="Genomic_DNA"/>
</dbReference>
<dbReference type="Proteomes" id="UP000243423">
    <property type="component" value="Nucleomorph 1"/>
</dbReference>
<protein>
    <submittedName>
        <fullName evidence="1">Uncharacterized protein</fullName>
    </submittedName>
</protein>
<evidence type="ECO:0000313" key="1">
    <source>
        <dbReference type="EMBL" id="AEA38663.1"/>
    </source>
</evidence>
<dbReference type="RefSeq" id="XP_003239561.1">
    <property type="nucleotide sequence ID" value="XM_003239513.1"/>
</dbReference>
<keyword evidence="1" id="KW-0542">Nucleomorph</keyword>
<evidence type="ECO:0000313" key="2">
    <source>
        <dbReference type="Proteomes" id="UP000243423"/>
    </source>
</evidence>
<organism evidence="1 2">
    <name type="scientific">Cryptomonas paramaecium</name>
    <dbReference type="NCBI Taxonomy" id="2898"/>
    <lineage>
        <taxon>Eukaryota</taxon>
        <taxon>Cryptophyceae</taxon>
        <taxon>Cryptomonadales</taxon>
        <taxon>Cryptomonadaceae</taxon>
        <taxon>Cryptomonas</taxon>
    </lineage>
</organism>
<accession>F2HH67</accession>
<dbReference type="AlphaFoldDB" id="F2HH67"/>
<gene>
    <name evidence="1" type="ORF">CPARA_1gp005</name>
</gene>
<name>F2HH67_9CRYP</name>